<dbReference type="Gramene" id="Manes.12G120000.7.v8.1">
    <property type="protein sequence ID" value="Manes.12G120000.7.v8.1.CDS"/>
    <property type="gene ID" value="Manes.12G120000.v8.1"/>
</dbReference>
<feature type="compositionally biased region" description="Basic and acidic residues" evidence="3">
    <location>
        <begin position="72"/>
        <end position="81"/>
    </location>
</feature>
<dbReference type="STRING" id="3983.A0A251K5K7"/>
<proteinExistence type="inferred from homology"/>
<dbReference type="GO" id="GO:0042393">
    <property type="term" value="F:histone binding"/>
    <property type="evidence" value="ECO:0000318"/>
    <property type="project" value="GO_Central"/>
</dbReference>
<evidence type="ECO:0000313" key="5">
    <source>
        <dbReference type="Proteomes" id="UP000091857"/>
    </source>
</evidence>
<feature type="compositionally biased region" description="Basic and acidic residues" evidence="3">
    <location>
        <begin position="36"/>
        <end position="54"/>
    </location>
</feature>
<protein>
    <recommendedName>
        <fullName evidence="6">Protein SPT2 homolog</fullName>
    </recommendedName>
</protein>
<accession>A0A251K5K7</accession>
<feature type="compositionally biased region" description="Acidic residues" evidence="3">
    <location>
        <begin position="7"/>
        <end position="35"/>
    </location>
</feature>
<organism evidence="4 5">
    <name type="scientific">Manihot esculenta</name>
    <name type="common">Cassava</name>
    <name type="synonym">Jatropha manihot</name>
    <dbReference type="NCBI Taxonomy" id="3983"/>
    <lineage>
        <taxon>Eukaryota</taxon>
        <taxon>Viridiplantae</taxon>
        <taxon>Streptophyta</taxon>
        <taxon>Embryophyta</taxon>
        <taxon>Tracheophyta</taxon>
        <taxon>Spermatophyta</taxon>
        <taxon>Magnoliopsida</taxon>
        <taxon>eudicotyledons</taxon>
        <taxon>Gunneridae</taxon>
        <taxon>Pentapetalae</taxon>
        <taxon>rosids</taxon>
        <taxon>fabids</taxon>
        <taxon>Malpighiales</taxon>
        <taxon>Euphorbiaceae</taxon>
        <taxon>Crotonoideae</taxon>
        <taxon>Manihoteae</taxon>
        <taxon>Manihot</taxon>
    </lineage>
</organism>
<feature type="region of interest" description="Disordered" evidence="3">
    <location>
        <begin position="107"/>
        <end position="369"/>
    </location>
</feature>
<reference evidence="4 5" key="1">
    <citation type="submission" date="2016-02" db="EMBL/GenBank/DDBJ databases">
        <title>WGS assembly of Manihot esculenta.</title>
        <authorList>
            <person name="Bredeson J.V."/>
            <person name="Prochnik S.E."/>
            <person name="Lyons J.B."/>
            <person name="Schmutz J."/>
            <person name="Grimwood J."/>
            <person name="Vrebalov J."/>
            <person name="Bart R.S."/>
            <person name="Amuge T."/>
            <person name="Ferguson M.E."/>
            <person name="Green R."/>
            <person name="Putnam N."/>
            <person name="Stites J."/>
            <person name="Rounsley S."/>
            <person name="Rokhsar D.S."/>
        </authorList>
    </citation>
    <scope>NUCLEOTIDE SEQUENCE [LARGE SCALE GENOMIC DNA]</scope>
    <source>
        <strain evidence="5">cv. AM560-2</strain>
        <tissue evidence="4">Leaf</tissue>
    </source>
</reference>
<feature type="compositionally biased region" description="Basic residues" evidence="3">
    <location>
        <begin position="441"/>
        <end position="451"/>
    </location>
</feature>
<sequence>MRGYERDDIEDYDEYEEEGYEQGEEGEEEEYEEEEERKPTAEELEYLELRARIKERIRKKMQRENGSTAVSKSHDIKKKVPSDNYGSFFGPSQPVIAQRVIQESKSFLENPHLASRVTNSHHEKKTSSSTGTGSKNGVHQPLPKVKNELKTKVQKLKDTRDYSFLLSDDAELPAPSKQSIPQTVTAPKSEARSAQVPQKSKQPSGSSVRGSREERKPIPMNGQMHSKLGLHRSVSSSKPASTTMDSRRQLGSNNGSGPGRPTGSKGLPPKMPLSTMEKKSFAPVAKSILPASHKPPAPKMQSSVPRQKVEQKRALPEPKKSVTMPNKPVAPAKKPQINKPDKQLSSRAALQNNRPKKKPARPFSYVEDDEDSKALDMIRQMFNTKRYADRYDDDDDDDCMMEANFDDIMREERRSAKIAKKEDEEQLRLIEEEERRERERRLAKKRRLSQH</sequence>
<feature type="compositionally biased region" description="Basic and acidic residues" evidence="3">
    <location>
        <begin position="307"/>
        <end position="320"/>
    </location>
</feature>
<comment type="similarity">
    <text evidence="1">Belongs to the SPT2 family.</text>
</comment>
<evidence type="ECO:0000313" key="4">
    <source>
        <dbReference type="EMBL" id="OAY35664.1"/>
    </source>
</evidence>
<feature type="compositionally biased region" description="Basic and acidic residues" evidence="3">
    <location>
        <begin position="431"/>
        <end position="440"/>
    </location>
</feature>
<evidence type="ECO:0000256" key="2">
    <source>
        <dbReference type="ARBA" id="ARBA00023054"/>
    </source>
</evidence>
<dbReference type="PANTHER" id="PTHR22691:SF8">
    <property type="entry name" value="PROTEIN SPT2 HOMOLOG"/>
    <property type="match status" value="1"/>
</dbReference>
<dbReference type="InterPro" id="IPR013256">
    <property type="entry name" value="Chromatin_SPT2"/>
</dbReference>
<dbReference type="GO" id="GO:0006334">
    <property type="term" value="P:nucleosome assembly"/>
    <property type="evidence" value="ECO:0000318"/>
    <property type="project" value="GO_Central"/>
</dbReference>
<dbReference type="GO" id="GO:0005730">
    <property type="term" value="C:nucleolus"/>
    <property type="evidence" value="ECO:0000318"/>
    <property type="project" value="GO_Central"/>
</dbReference>
<dbReference type="SMART" id="SM00784">
    <property type="entry name" value="SPT2"/>
    <property type="match status" value="1"/>
</dbReference>
<dbReference type="EMBL" id="CM004398">
    <property type="protein sequence ID" value="OAY35664.1"/>
    <property type="molecule type" value="Genomic_DNA"/>
</dbReference>
<evidence type="ECO:0008006" key="6">
    <source>
        <dbReference type="Google" id="ProtNLM"/>
    </source>
</evidence>
<keyword evidence="2" id="KW-0175">Coiled coil</keyword>
<evidence type="ECO:0000256" key="1">
    <source>
        <dbReference type="ARBA" id="ARBA00006461"/>
    </source>
</evidence>
<evidence type="ECO:0000256" key="3">
    <source>
        <dbReference type="SAM" id="MobiDB-lite"/>
    </source>
</evidence>
<dbReference type="GO" id="GO:0006360">
    <property type="term" value="P:transcription by RNA polymerase I"/>
    <property type="evidence" value="ECO:0000318"/>
    <property type="project" value="GO_Central"/>
</dbReference>
<gene>
    <name evidence="4" type="ORF">MANES_12G120000</name>
</gene>
<dbReference type="OMA" id="ATNGYHR"/>
<dbReference type="PANTHER" id="PTHR22691">
    <property type="entry name" value="YEAST SPT2-RELATED"/>
    <property type="match status" value="1"/>
</dbReference>
<dbReference type="EMBL" id="CM004398">
    <property type="protein sequence ID" value="OAY35665.1"/>
    <property type="molecule type" value="Genomic_DNA"/>
</dbReference>
<dbReference type="OrthoDB" id="6259853at2759"/>
<feature type="region of interest" description="Disordered" evidence="3">
    <location>
        <begin position="1"/>
        <end position="91"/>
    </location>
</feature>
<feature type="compositionally biased region" description="Polar residues" evidence="3">
    <location>
        <begin position="176"/>
        <end position="186"/>
    </location>
</feature>
<name>A0A251K5K7_MANES</name>
<feature type="compositionally biased region" description="Low complexity" evidence="3">
    <location>
        <begin position="127"/>
        <end position="137"/>
    </location>
</feature>
<dbReference type="Gramene" id="Manes.12G120000.2.v8.1">
    <property type="protein sequence ID" value="Manes.12G120000.2.v8.1.CDS"/>
    <property type="gene ID" value="Manes.12G120000.v8.1"/>
</dbReference>
<feature type="region of interest" description="Disordered" evidence="3">
    <location>
        <begin position="431"/>
        <end position="451"/>
    </location>
</feature>
<dbReference type="Pfam" id="PF08243">
    <property type="entry name" value="SPT2"/>
    <property type="match status" value="1"/>
</dbReference>
<dbReference type="Proteomes" id="UP000091857">
    <property type="component" value="Chromosome 12"/>
</dbReference>
<dbReference type="GO" id="GO:0003677">
    <property type="term" value="F:DNA binding"/>
    <property type="evidence" value="ECO:0000318"/>
    <property type="project" value="GO_Central"/>
</dbReference>
<feature type="compositionally biased region" description="Basic and acidic residues" evidence="3">
    <location>
        <begin position="145"/>
        <end position="161"/>
    </location>
</feature>
<dbReference type="AlphaFoldDB" id="A0A251K5K7"/>
<feature type="compositionally biased region" description="Polar residues" evidence="3">
    <location>
        <begin position="233"/>
        <end position="253"/>
    </location>
</feature>
<keyword evidence="5" id="KW-1185">Reference proteome</keyword>